<evidence type="ECO:0000313" key="2">
    <source>
        <dbReference type="EMBL" id="MCG2588475.1"/>
    </source>
</evidence>
<keyword evidence="3" id="KW-1185">Reference proteome</keyword>
<comment type="caution">
    <text evidence="2">The sequence shown here is derived from an EMBL/GenBank/DDBJ whole genome shotgun (WGS) entry which is preliminary data.</text>
</comment>
<protein>
    <submittedName>
        <fullName evidence="2">Uncharacterized protein</fullName>
    </submittedName>
</protein>
<evidence type="ECO:0000313" key="3">
    <source>
        <dbReference type="Proteomes" id="UP001165366"/>
    </source>
</evidence>
<proteinExistence type="predicted"/>
<reference evidence="2" key="2">
    <citation type="submission" date="2024-05" db="EMBL/GenBank/DDBJ databases">
        <title>Rhodohalobacter halophilus gen. nov., sp. nov., a moderately halophilic member of the family Balneolaceae.</title>
        <authorList>
            <person name="Xia J."/>
        </authorList>
    </citation>
    <scope>NUCLEOTIDE SEQUENCE</scope>
    <source>
        <strain evidence="2">WB101</strain>
    </source>
</reference>
<keyword evidence="1" id="KW-0472">Membrane</keyword>
<dbReference type="EMBL" id="JAKLWS010000007">
    <property type="protein sequence ID" value="MCG2588475.1"/>
    <property type="molecule type" value="Genomic_DNA"/>
</dbReference>
<reference evidence="2" key="1">
    <citation type="submission" date="2022-01" db="EMBL/GenBank/DDBJ databases">
        <authorList>
            <person name="Wang Y."/>
        </authorList>
    </citation>
    <scope>NUCLEOTIDE SEQUENCE</scope>
    <source>
        <strain evidence="2">WB101</strain>
    </source>
</reference>
<organism evidence="2 3">
    <name type="scientific">Rhodohalobacter sulfatireducens</name>
    <dbReference type="NCBI Taxonomy" id="2911366"/>
    <lineage>
        <taxon>Bacteria</taxon>
        <taxon>Pseudomonadati</taxon>
        <taxon>Balneolota</taxon>
        <taxon>Balneolia</taxon>
        <taxon>Balneolales</taxon>
        <taxon>Balneolaceae</taxon>
        <taxon>Rhodohalobacter</taxon>
    </lineage>
</organism>
<feature type="transmembrane region" description="Helical" evidence="1">
    <location>
        <begin position="259"/>
        <end position="280"/>
    </location>
</feature>
<dbReference type="RefSeq" id="WP_237853317.1">
    <property type="nucleotide sequence ID" value="NZ_JAKLWS010000007.1"/>
</dbReference>
<keyword evidence="1" id="KW-1133">Transmembrane helix</keyword>
<feature type="transmembrane region" description="Helical" evidence="1">
    <location>
        <begin position="45"/>
        <end position="64"/>
    </location>
</feature>
<feature type="transmembrane region" description="Helical" evidence="1">
    <location>
        <begin position="219"/>
        <end position="239"/>
    </location>
</feature>
<name>A0ABS9KC86_9BACT</name>
<gene>
    <name evidence="2" type="ORF">L6773_07865</name>
</gene>
<dbReference type="Proteomes" id="UP001165366">
    <property type="component" value="Unassembled WGS sequence"/>
</dbReference>
<keyword evidence="1" id="KW-0812">Transmembrane</keyword>
<accession>A0ABS9KC86</accession>
<evidence type="ECO:0000256" key="1">
    <source>
        <dbReference type="SAM" id="Phobius"/>
    </source>
</evidence>
<feature type="transmembrane region" description="Helical" evidence="1">
    <location>
        <begin position="70"/>
        <end position="89"/>
    </location>
</feature>
<sequence length="336" mass="38687">MSFDFHKTAQSFDKLSFKNRMTSVFHLFKNTFVVIGRDDDIIKPFYRMMIYSALMVTFFFYFVFSFWYDLPFAGLLFFFAILLFLYKYFYFNKQEIRMSWIVYEAITGHDPSYKESVSISKELKSQVRKMAWIDIGMAIANKSKSTGKQGLMSGIINLIISGLGEVWDLINHYLLPSVAIDKLDIKPAVEKMKNLKDQVPETLVGVFGIDFLGKVVRRVVGPVYFILILLSLGAGVLFGDAMPSQEFNFNNPDFPLNGIVFSWIPLVAAIFIGKLFSTFFERMVTSVKVIYFTVFYTKITHPDSIAEDLQEELTDYLKLDQVDEVKNLDQQDSDSA</sequence>